<dbReference type="InParanoid" id="A0A6P6XVX9"/>
<dbReference type="GeneID" id="113791905"/>
<dbReference type="AlphaFoldDB" id="A0A6P6XVX9"/>
<proteinExistence type="predicted"/>
<evidence type="ECO:0000313" key="1">
    <source>
        <dbReference type="Proteomes" id="UP000515146"/>
    </source>
</evidence>
<gene>
    <name evidence="2" type="primary">LOC113791905</name>
</gene>
<reference evidence="2" key="1">
    <citation type="submission" date="2025-08" db="UniProtKB">
        <authorList>
            <consortium name="RefSeq"/>
        </authorList>
    </citation>
    <scope>IDENTIFICATION</scope>
    <source>
        <strain evidence="2">Airmid</strain>
    </source>
</reference>
<sequence length="150" mass="18136">MFIIYWQILLLLTVNILNIMSIFISLLTSFKNSNELFIENRHFYLLYFYFSFIYFTITLWSLYHLYCDNEFISSYSDVGTCLSILCIIDCLFLSYLFFVEFPIKIKIHPSSIFIWPGLIIYIISTLRMIFIPILIHIFNYDLSQYEWNKS</sequence>
<organism evidence="1 2">
    <name type="scientific">Dermatophagoides pteronyssinus</name>
    <name type="common">European house dust mite</name>
    <dbReference type="NCBI Taxonomy" id="6956"/>
    <lineage>
        <taxon>Eukaryota</taxon>
        <taxon>Metazoa</taxon>
        <taxon>Ecdysozoa</taxon>
        <taxon>Arthropoda</taxon>
        <taxon>Chelicerata</taxon>
        <taxon>Arachnida</taxon>
        <taxon>Acari</taxon>
        <taxon>Acariformes</taxon>
        <taxon>Sarcoptiformes</taxon>
        <taxon>Astigmata</taxon>
        <taxon>Psoroptidia</taxon>
        <taxon>Analgoidea</taxon>
        <taxon>Pyroglyphidae</taxon>
        <taxon>Dermatophagoidinae</taxon>
        <taxon>Dermatophagoides</taxon>
    </lineage>
</organism>
<protein>
    <submittedName>
        <fullName evidence="2">Uncharacterized protein LOC113791905</fullName>
    </submittedName>
</protein>
<accession>A0A6P6XVX9</accession>
<keyword evidence="1" id="KW-1185">Reference proteome</keyword>
<dbReference type="RefSeq" id="XP_027197557.1">
    <property type="nucleotide sequence ID" value="XM_027341756.1"/>
</dbReference>
<name>A0A6P6XVX9_DERPT</name>
<evidence type="ECO:0000313" key="2">
    <source>
        <dbReference type="RefSeq" id="XP_027197557.1"/>
    </source>
</evidence>
<dbReference type="KEGG" id="dpte:113791905"/>
<dbReference type="OrthoDB" id="10454289at2759"/>
<dbReference type="Proteomes" id="UP000515146">
    <property type="component" value="Unplaced"/>
</dbReference>